<proteinExistence type="inferred from homology"/>
<dbReference type="SUPFAM" id="SSF53850">
    <property type="entry name" value="Periplasmic binding protein-like II"/>
    <property type="match status" value="1"/>
</dbReference>
<dbReference type="InterPro" id="IPR050950">
    <property type="entry name" value="HTH-type_LysR_regulators"/>
</dbReference>
<comment type="caution">
    <text evidence="6">The sequence shown here is derived from an EMBL/GenBank/DDBJ whole genome shotgun (WGS) entry which is preliminary data.</text>
</comment>
<dbReference type="InterPro" id="IPR036388">
    <property type="entry name" value="WH-like_DNA-bd_sf"/>
</dbReference>
<keyword evidence="7" id="KW-1185">Reference proteome</keyword>
<gene>
    <name evidence="6" type="ORF">H8B09_21070</name>
</gene>
<dbReference type="PROSITE" id="PS50931">
    <property type="entry name" value="HTH_LYSR"/>
    <property type="match status" value="1"/>
</dbReference>
<evidence type="ECO:0000256" key="4">
    <source>
        <dbReference type="ARBA" id="ARBA00023163"/>
    </source>
</evidence>
<feature type="domain" description="HTH lysR-type" evidence="5">
    <location>
        <begin position="1"/>
        <end position="59"/>
    </location>
</feature>
<keyword evidence="2" id="KW-0805">Transcription regulation</keyword>
<dbReference type="Proteomes" id="UP000609346">
    <property type="component" value="Unassembled WGS sequence"/>
</dbReference>
<evidence type="ECO:0000256" key="1">
    <source>
        <dbReference type="ARBA" id="ARBA00009437"/>
    </source>
</evidence>
<evidence type="ECO:0000313" key="6">
    <source>
        <dbReference type="EMBL" id="MBD3921273.1"/>
    </source>
</evidence>
<evidence type="ECO:0000256" key="2">
    <source>
        <dbReference type="ARBA" id="ARBA00023015"/>
    </source>
</evidence>
<reference evidence="6 7" key="1">
    <citation type="submission" date="2020-09" db="EMBL/GenBank/DDBJ databases">
        <title>Paenibacillus sp. strain PR3 16S rRNA gene Genome sequencing and assembly.</title>
        <authorList>
            <person name="Kim J."/>
        </authorList>
    </citation>
    <scope>NUCLEOTIDE SEQUENCE [LARGE SCALE GENOMIC DNA]</scope>
    <source>
        <strain evidence="6 7">PR3</strain>
    </source>
</reference>
<dbReference type="EMBL" id="JACXZA010000005">
    <property type="protein sequence ID" value="MBD3921273.1"/>
    <property type="molecule type" value="Genomic_DNA"/>
</dbReference>
<evidence type="ECO:0000313" key="7">
    <source>
        <dbReference type="Proteomes" id="UP000609346"/>
    </source>
</evidence>
<dbReference type="InterPro" id="IPR000847">
    <property type="entry name" value="LysR_HTH_N"/>
</dbReference>
<dbReference type="CDD" id="cd05466">
    <property type="entry name" value="PBP2_LTTR_substrate"/>
    <property type="match status" value="1"/>
</dbReference>
<evidence type="ECO:0000259" key="5">
    <source>
        <dbReference type="PROSITE" id="PS50931"/>
    </source>
</evidence>
<comment type="similarity">
    <text evidence="1">Belongs to the LysR transcriptional regulatory family.</text>
</comment>
<dbReference type="PRINTS" id="PR00039">
    <property type="entry name" value="HTHLYSR"/>
</dbReference>
<dbReference type="PANTHER" id="PTHR30419">
    <property type="entry name" value="HTH-TYPE TRANSCRIPTIONAL REGULATOR YBHD"/>
    <property type="match status" value="1"/>
</dbReference>
<name>A0ABR8MZF7_9BACL</name>
<dbReference type="PANTHER" id="PTHR30419:SF24">
    <property type="entry name" value="HTH-TYPE TRANSCRIPTIONAL REGULATOR CZCR"/>
    <property type="match status" value="1"/>
</dbReference>
<dbReference type="InterPro" id="IPR005119">
    <property type="entry name" value="LysR_subst-bd"/>
</dbReference>
<accession>A0ABR8MZF7</accession>
<dbReference type="RefSeq" id="WP_191205692.1">
    <property type="nucleotide sequence ID" value="NZ_JACXZA010000005.1"/>
</dbReference>
<dbReference type="SUPFAM" id="SSF46785">
    <property type="entry name" value="Winged helix' DNA-binding domain"/>
    <property type="match status" value="1"/>
</dbReference>
<dbReference type="InterPro" id="IPR036390">
    <property type="entry name" value="WH_DNA-bd_sf"/>
</dbReference>
<dbReference type="Pfam" id="PF03466">
    <property type="entry name" value="LysR_substrate"/>
    <property type="match status" value="1"/>
</dbReference>
<organism evidence="6 7">
    <name type="scientific">Paenibacillus terricola</name>
    <dbReference type="NCBI Taxonomy" id="2763503"/>
    <lineage>
        <taxon>Bacteria</taxon>
        <taxon>Bacillati</taxon>
        <taxon>Bacillota</taxon>
        <taxon>Bacilli</taxon>
        <taxon>Bacillales</taxon>
        <taxon>Paenibacillaceae</taxon>
        <taxon>Paenibacillus</taxon>
    </lineage>
</organism>
<sequence length="300" mass="33211">MTYTQIKLFVKIAETGSFTKAGLELNMTQPAVSRAISSLESELDILLLLRDRRSGVQLTDAGKQIVVLFREILGTYAKVDQVVAEEKGLQVGTIRVGAFPVAAAHFLPSIISAIAKQHPGIAFELYEGSIDELRSLLETRMIDVAFLMPPDGEWDTIHIYREKMFAVLREDHPLSSMSVVPVKQLSAEPFITCKAGYEPPIMDLFERAKAHLQTKYIVQSVNMALRMAEEGLGFPILSELALKTLPPGLVKRELEPNAYRDIRLVVPSAEEASHAVKLFIRTTLALFPPQGIPDSEQAAQ</sequence>
<dbReference type="Gene3D" id="3.40.190.10">
    <property type="entry name" value="Periplasmic binding protein-like II"/>
    <property type="match status" value="2"/>
</dbReference>
<keyword evidence="3" id="KW-0238">DNA-binding</keyword>
<dbReference type="Gene3D" id="1.10.10.10">
    <property type="entry name" value="Winged helix-like DNA-binding domain superfamily/Winged helix DNA-binding domain"/>
    <property type="match status" value="1"/>
</dbReference>
<dbReference type="Pfam" id="PF00126">
    <property type="entry name" value="HTH_1"/>
    <property type="match status" value="1"/>
</dbReference>
<protein>
    <submittedName>
        <fullName evidence="6">LysR family transcriptional regulator</fullName>
    </submittedName>
</protein>
<evidence type="ECO:0000256" key="3">
    <source>
        <dbReference type="ARBA" id="ARBA00023125"/>
    </source>
</evidence>
<keyword evidence="4" id="KW-0804">Transcription</keyword>